<name>A0A8X6MB16_NEPPI</name>
<feature type="non-terminal residue" evidence="1">
    <location>
        <position position="1"/>
    </location>
</feature>
<organism evidence="1 2">
    <name type="scientific">Nephila pilipes</name>
    <name type="common">Giant wood spider</name>
    <name type="synonym">Nephila maculata</name>
    <dbReference type="NCBI Taxonomy" id="299642"/>
    <lineage>
        <taxon>Eukaryota</taxon>
        <taxon>Metazoa</taxon>
        <taxon>Ecdysozoa</taxon>
        <taxon>Arthropoda</taxon>
        <taxon>Chelicerata</taxon>
        <taxon>Arachnida</taxon>
        <taxon>Araneae</taxon>
        <taxon>Araneomorphae</taxon>
        <taxon>Entelegynae</taxon>
        <taxon>Araneoidea</taxon>
        <taxon>Nephilidae</taxon>
        <taxon>Nephila</taxon>
    </lineage>
</organism>
<accession>A0A8X6MB16</accession>
<dbReference type="EMBL" id="BMAW01090043">
    <property type="protein sequence ID" value="GFS42801.1"/>
    <property type="molecule type" value="Genomic_DNA"/>
</dbReference>
<evidence type="ECO:0000313" key="1">
    <source>
        <dbReference type="EMBL" id="GFS42801.1"/>
    </source>
</evidence>
<reference evidence="1" key="1">
    <citation type="submission" date="2020-08" db="EMBL/GenBank/DDBJ databases">
        <title>Multicomponent nature underlies the extraordinary mechanical properties of spider dragline silk.</title>
        <authorList>
            <person name="Kono N."/>
            <person name="Nakamura H."/>
            <person name="Mori M."/>
            <person name="Yoshida Y."/>
            <person name="Ohtoshi R."/>
            <person name="Malay A.D."/>
            <person name="Moran D.A.P."/>
            <person name="Tomita M."/>
            <person name="Numata K."/>
            <person name="Arakawa K."/>
        </authorList>
    </citation>
    <scope>NUCLEOTIDE SEQUENCE</scope>
</reference>
<proteinExistence type="predicted"/>
<gene>
    <name evidence="1" type="ORF">NPIL_692821</name>
</gene>
<protein>
    <submittedName>
        <fullName evidence="1">Uncharacterized protein</fullName>
    </submittedName>
</protein>
<sequence>RSSWVVVVRRVMHGVAGDETTVDGMIMDEGEKPPLSPQDICDAIEILIRQQKRLGARTDFLRQLANIVEVHYIFKDEKIIKELDNEMQGF</sequence>
<dbReference type="AlphaFoldDB" id="A0A8X6MB16"/>
<comment type="caution">
    <text evidence="1">The sequence shown here is derived from an EMBL/GenBank/DDBJ whole genome shotgun (WGS) entry which is preliminary data.</text>
</comment>
<keyword evidence="2" id="KW-1185">Reference proteome</keyword>
<dbReference type="Proteomes" id="UP000887013">
    <property type="component" value="Unassembled WGS sequence"/>
</dbReference>
<evidence type="ECO:0000313" key="2">
    <source>
        <dbReference type="Proteomes" id="UP000887013"/>
    </source>
</evidence>